<feature type="chain" id="PRO_5032542329" evidence="2">
    <location>
        <begin position="22"/>
        <end position="652"/>
    </location>
</feature>
<evidence type="ECO:0000259" key="3">
    <source>
        <dbReference type="Pfam" id="PF00326"/>
    </source>
</evidence>
<dbReference type="SUPFAM" id="SSF53474">
    <property type="entry name" value="alpha/beta-Hydrolases"/>
    <property type="match status" value="1"/>
</dbReference>
<name>A0A849VD18_9GAMM</name>
<keyword evidence="2" id="KW-0732">Signal</keyword>
<gene>
    <name evidence="4" type="ORF">HG263_11730</name>
</gene>
<dbReference type="GO" id="GO:0006508">
    <property type="term" value="P:proteolysis"/>
    <property type="evidence" value="ECO:0007669"/>
    <property type="project" value="InterPro"/>
</dbReference>
<dbReference type="PANTHER" id="PTHR42776:SF27">
    <property type="entry name" value="DIPEPTIDYL PEPTIDASE FAMILY MEMBER 6"/>
    <property type="match status" value="1"/>
</dbReference>
<dbReference type="Pfam" id="PF00326">
    <property type="entry name" value="Peptidase_S9"/>
    <property type="match status" value="1"/>
</dbReference>
<evidence type="ECO:0000256" key="1">
    <source>
        <dbReference type="ARBA" id="ARBA00022801"/>
    </source>
</evidence>
<dbReference type="SUPFAM" id="SSF82171">
    <property type="entry name" value="DPP6 N-terminal domain-like"/>
    <property type="match status" value="1"/>
</dbReference>
<comment type="caution">
    <text evidence="4">The sequence shown here is derived from an EMBL/GenBank/DDBJ whole genome shotgun (WGS) entry which is preliminary data.</text>
</comment>
<dbReference type="Proteomes" id="UP000586305">
    <property type="component" value="Unassembled WGS sequence"/>
</dbReference>
<feature type="domain" description="Peptidase S9 prolyl oligopeptidase catalytic" evidence="3">
    <location>
        <begin position="441"/>
        <end position="650"/>
    </location>
</feature>
<dbReference type="RefSeq" id="WP_171626253.1">
    <property type="nucleotide sequence ID" value="NZ_JABBPG010000004.1"/>
</dbReference>
<dbReference type="InterPro" id="IPR029058">
    <property type="entry name" value="AB_hydrolase_fold"/>
</dbReference>
<keyword evidence="1" id="KW-0378">Hydrolase</keyword>
<dbReference type="InterPro" id="IPR001375">
    <property type="entry name" value="Peptidase_S9_cat"/>
</dbReference>
<evidence type="ECO:0000256" key="2">
    <source>
        <dbReference type="SAM" id="SignalP"/>
    </source>
</evidence>
<dbReference type="PRINTS" id="PR00862">
    <property type="entry name" value="PROLIGOPTASE"/>
</dbReference>
<sequence length="652" mass="73193">MRSLITYFLLLGSFASMQSYAKEQPSIALSEFAKDEAYQNVQLSPQGDFLSFISKQDDKNALFILDTNTFKLKHAVAFQANAQVGDYEWVNDERVVMEKQYVRGWSSQPMYKGELFGVNADGSKPKYLVGFQGERQVGSNIRKATPLEGISYILDPLHDDPKHMLIYNIPYTGTNEPTTKVYRVNVEKGTRALRARSPENMAGFLTDHQGNVRVASASKDGISNQIYIRDEDDAPWKVLKLNGVFRTIELLTFDKSGQQVYILASHQGEPEGVFKLDLSSGKVTKIYQDDTVSPKTPWVSEYDKELYAIEIDNGYPTYVFLDENSIKAKRLKNIIRVLQGNQVHLVSTTRDGKKSIFFASSDINAGQYFLYDSKTSQLQQLFSAREWLNPDLMSQTKPITFQSRDKLTVHGYLTLPVGKKDKDLPLVVMPHGGPHYTRDWWEFNPDVQVLASRGIAVLQVNFRGSGGYGEAFQSAGYQQWGGNIQHDIIDGVKYVVSQGYASKDNICIMGASFGGYSALQSAILEPDLFKCAIGVMGVYDLPLMFDEGDIALRQSGTNYLTQVLGEDKNKLKAFSPSYNVAKLKAPMLIVHGGRDERAPIEQAESLIKALKGASHPYKYVLLDDEGHGFYKPKHRTQYYEAVMSFLDAHLSL</sequence>
<evidence type="ECO:0000313" key="4">
    <source>
        <dbReference type="EMBL" id="NOU51196.1"/>
    </source>
</evidence>
<dbReference type="Gene3D" id="3.40.50.1820">
    <property type="entry name" value="alpha/beta hydrolase"/>
    <property type="match status" value="1"/>
</dbReference>
<dbReference type="EMBL" id="JABBPG010000004">
    <property type="protein sequence ID" value="NOU51196.1"/>
    <property type="molecule type" value="Genomic_DNA"/>
</dbReference>
<keyword evidence="5" id="KW-1185">Reference proteome</keyword>
<reference evidence="4 5" key="1">
    <citation type="submission" date="2020-04" db="EMBL/GenBank/DDBJ databases">
        <title>Pseudoalteromonas caenipelagi sp. nov., isolated from a tidal flat.</title>
        <authorList>
            <person name="Park S."/>
            <person name="Yoon J.-H."/>
        </authorList>
    </citation>
    <scope>NUCLEOTIDE SEQUENCE [LARGE SCALE GENOMIC DNA]</scope>
    <source>
        <strain evidence="4 5">JBTF-M23</strain>
    </source>
</reference>
<accession>A0A849VD18</accession>
<feature type="signal peptide" evidence="2">
    <location>
        <begin position="1"/>
        <end position="21"/>
    </location>
</feature>
<proteinExistence type="predicted"/>
<dbReference type="AlphaFoldDB" id="A0A849VD18"/>
<dbReference type="PANTHER" id="PTHR42776">
    <property type="entry name" value="SERINE PEPTIDASE S9 FAMILY MEMBER"/>
    <property type="match status" value="1"/>
</dbReference>
<dbReference type="GO" id="GO:0004252">
    <property type="term" value="F:serine-type endopeptidase activity"/>
    <property type="evidence" value="ECO:0007669"/>
    <property type="project" value="InterPro"/>
</dbReference>
<dbReference type="InterPro" id="IPR002470">
    <property type="entry name" value="Peptidase_S9A"/>
</dbReference>
<organism evidence="4 5">
    <name type="scientific">Pseudoalteromonas caenipelagi</name>
    <dbReference type="NCBI Taxonomy" id="2726988"/>
    <lineage>
        <taxon>Bacteria</taxon>
        <taxon>Pseudomonadati</taxon>
        <taxon>Pseudomonadota</taxon>
        <taxon>Gammaproteobacteria</taxon>
        <taxon>Alteromonadales</taxon>
        <taxon>Pseudoalteromonadaceae</taxon>
        <taxon>Pseudoalteromonas</taxon>
    </lineage>
</organism>
<evidence type="ECO:0000313" key="5">
    <source>
        <dbReference type="Proteomes" id="UP000586305"/>
    </source>
</evidence>
<protein>
    <submittedName>
        <fullName evidence="4">S9 family peptidase</fullName>
    </submittedName>
</protein>
<dbReference type="FunFam" id="3.40.50.1820:FF:000442">
    <property type="entry name" value="Subfamily S9C unassigned peptidase"/>
    <property type="match status" value="1"/>
</dbReference>